<protein>
    <submittedName>
        <fullName evidence="5">Helix-turn-helix transcriptional regulator</fullName>
    </submittedName>
</protein>
<dbReference type="Gene3D" id="1.10.10.60">
    <property type="entry name" value="Homeodomain-like"/>
    <property type="match status" value="1"/>
</dbReference>
<evidence type="ECO:0000313" key="5">
    <source>
        <dbReference type="EMBL" id="MBR0796972.1"/>
    </source>
</evidence>
<dbReference type="Proteomes" id="UP001315278">
    <property type="component" value="Unassembled WGS sequence"/>
</dbReference>
<dbReference type="SUPFAM" id="SSF46689">
    <property type="entry name" value="Homeodomain-like"/>
    <property type="match status" value="2"/>
</dbReference>
<sequence length="290" mass="32312">MEEACEGRYVRQVGGELVSSVIARSRPVRVELLSRTSRPRMNWHFRQPELTLFWFRNGCSRLRATLNGRPVEYAFSAAANLALFPAGTEIEGEWSVEPAFDYVVVFLDPRFVQSRLNGLIERPAIAFSHDQLCHGLAELSQEAATPDNLFDLFAEGWATQALAHLARLSHGVEPPKPLSRGGLPALKLRRIEEFVRGNLCETISLAALSDVAGLSKRHFLRAFHESTGTSPHRYVLGLRIEAAKQRLSLTDESVTSIALSSGFSHAQHFSSTFRQVTGLSPSLFRQRSRA</sequence>
<evidence type="ECO:0000313" key="6">
    <source>
        <dbReference type="Proteomes" id="UP001315278"/>
    </source>
</evidence>
<dbReference type="PROSITE" id="PS01124">
    <property type="entry name" value="HTH_ARAC_FAMILY_2"/>
    <property type="match status" value="1"/>
</dbReference>
<accession>A0ABS5FJK6</accession>
<organism evidence="5 6">
    <name type="scientific">Bradyrhizobium jicamae</name>
    <dbReference type="NCBI Taxonomy" id="280332"/>
    <lineage>
        <taxon>Bacteria</taxon>
        <taxon>Pseudomonadati</taxon>
        <taxon>Pseudomonadota</taxon>
        <taxon>Alphaproteobacteria</taxon>
        <taxon>Hyphomicrobiales</taxon>
        <taxon>Nitrobacteraceae</taxon>
        <taxon>Bradyrhizobium</taxon>
    </lineage>
</organism>
<proteinExistence type="predicted"/>
<dbReference type="PROSITE" id="PS00041">
    <property type="entry name" value="HTH_ARAC_FAMILY_1"/>
    <property type="match status" value="1"/>
</dbReference>
<dbReference type="PANTHER" id="PTHR46796:SF6">
    <property type="entry name" value="ARAC SUBFAMILY"/>
    <property type="match status" value="1"/>
</dbReference>
<keyword evidence="1" id="KW-0805">Transcription regulation</keyword>
<dbReference type="InterPro" id="IPR050204">
    <property type="entry name" value="AraC_XylS_family_regulators"/>
</dbReference>
<comment type="caution">
    <text evidence="5">The sequence shown here is derived from an EMBL/GenBank/DDBJ whole genome shotgun (WGS) entry which is preliminary data.</text>
</comment>
<dbReference type="InterPro" id="IPR018060">
    <property type="entry name" value="HTH_AraC"/>
</dbReference>
<evidence type="ECO:0000259" key="4">
    <source>
        <dbReference type="PROSITE" id="PS01124"/>
    </source>
</evidence>
<feature type="domain" description="HTH araC/xylS-type" evidence="4">
    <location>
        <begin position="189"/>
        <end position="287"/>
    </location>
</feature>
<evidence type="ECO:0000256" key="2">
    <source>
        <dbReference type="ARBA" id="ARBA00023125"/>
    </source>
</evidence>
<evidence type="ECO:0000256" key="1">
    <source>
        <dbReference type="ARBA" id="ARBA00023015"/>
    </source>
</evidence>
<keyword evidence="2" id="KW-0238">DNA-binding</keyword>
<dbReference type="SMART" id="SM00342">
    <property type="entry name" value="HTH_ARAC"/>
    <property type="match status" value="1"/>
</dbReference>
<dbReference type="PRINTS" id="PR00032">
    <property type="entry name" value="HTHARAC"/>
</dbReference>
<evidence type="ECO:0000256" key="3">
    <source>
        <dbReference type="ARBA" id="ARBA00023163"/>
    </source>
</evidence>
<dbReference type="InterPro" id="IPR018062">
    <property type="entry name" value="HTH_AraC-typ_CS"/>
</dbReference>
<dbReference type="PANTHER" id="PTHR46796">
    <property type="entry name" value="HTH-TYPE TRANSCRIPTIONAL ACTIVATOR RHAS-RELATED"/>
    <property type="match status" value="1"/>
</dbReference>
<reference evidence="6" key="1">
    <citation type="journal article" date="2021" name="ISME J.">
        <title>Evolutionary origin and ecological implication of a unique nif island in free-living Bradyrhizobium lineages.</title>
        <authorList>
            <person name="Tao J."/>
        </authorList>
    </citation>
    <scope>NUCLEOTIDE SEQUENCE [LARGE SCALE GENOMIC DNA]</scope>
    <source>
        <strain evidence="6">SZCCT0434</strain>
    </source>
</reference>
<dbReference type="InterPro" id="IPR009057">
    <property type="entry name" value="Homeodomain-like_sf"/>
</dbReference>
<dbReference type="Pfam" id="PF12833">
    <property type="entry name" value="HTH_18"/>
    <property type="match status" value="1"/>
</dbReference>
<gene>
    <name evidence="5" type="ORF">JQ615_16390</name>
</gene>
<keyword evidence="3" id="KW-0804">Transcription</keyword>
<dbReference type="EMBL" id="JAFCJH010000015">
    <property type="protein sequence ID" value="MBR0796972.1"/>
    <property type="molecule type" value="Genomic_DNA"/>
</dbReference>
<dbReference type="InterPro" id="IPR020449">
    <property type="entry name" value="Tscrpt_reg_AraC-type_HTH"/>
</dbReference>
<name>A0ABS5FJK6_9BRAD</name>
<keyword evidence="6" id="KW-1185">Reference proteome</keyword>
<dbReference type="RefSeq" id="WP_212397807.1">
    <property type="nucleotide sequence ID" value="NZ_JAFCJH010000015.1"/>
</dbReference>